<name>A0A0E0JFD8_ORYPU</name>
<feature type="compositionally biased region" description="Basic and acidic residues" evidence="1">
    <location>
        <begin position="138"/>
        <end position="149"/>
    </location>
</feature>
<accession>A0A0E0JFD8</accession>
<keyword evidence="3" id="KW-1185">Reference proteome</keyword>
<dbReference type="EnsemblPlants" id="OPUNC01G06530.1">
    <property type="protein sequence ID" value="OPUNC01G06530.1"/>
    <property type="gene ID" value="OPUNC01G06530"/>
</dbReference>
<reference evidence="2" key="1">
    <citation type="submission" date="2015-04" db="UniProtKB">
        <authorList>
            <consortium name="EnsemblPlants"/>
        </authorList>
    </citation>
    <scope>IDENTIFICATION</scope>
</reference>
<dbReference type="Proteomes" id="UP000026962">
    <property type="component" value="Chromosome 1"/>
</dbReference>
<feature type="compositionally biased region" description="Basic and acidic residues" evidence="1">
    <location>
        <begin position="74"/>
        <end position="86"/>
    </location>
</feature>
<dbReference type="AlphaFoldDB" id="A0A0E0JFD8"/>
<dbReference type="HOGENOM" id="CLU_1006059_0_0_1"/>
<evidence type="ECO:0000313" key="2">
    <source>
        <dbReference type="EnsemblPlants" id="OPUNC01G06530.1"/>
    </source>
</evidence>
<feature type="compositionally biased region" description="Basic residues" evidence="1">
    <location>
        <begin position="1"/>
        <end position="58"/>
    </location>
</feature>
<proteinExistence type="predicted"/>
<dbReference type="OMA" id="NCVELFM"/>
<organism evidence="2">
    <name type="scientific">Oryza punctata</name>
    <name type="common">Red rice</name>
    <dbReference type="NCBI Taxonomy" id="4537"/>
    <lineage>
        <taxon>Eukaryota</taxon>
        <taxon>Viridiplantae</taxon>
        <taxon>Streptophyta</taxon>
        <taxon>Embryophyta</taxon>
        <taxon>Tracheophyta</taxon>
        <taxon>Spermatophyta</taxon>
        <taxon>Magnoliopsida</taxon>
        <taxon>Liliopsida</taxon>
        <taxon>Poales</taxon>
        <taxon>Poaceae</taxon>
        <taxon>BOP clade</taxon>
        <taxon>Oryzoideae</taxon>
        <taxon>Oryzeae</taxon>
        <taxon>Oryzinae</taxon>
        <taxon>Oryza</taxon>
    </lineage>
</organism>
<reference evidence="2" key="2">
    <citation type="submission" date="2018-05" db="EMBL/GenBank/DDBJ databases">
        <title>OpunRS2 (Oryza punctata Reference Sequence Version 2).</title>
        <authorList>
            <person name="Zhang J."/>
            <person name="Kudrna D."/>
            <person name="Lee S."/>
            <person name="Talag J."/>
            <person name="Welchert J."/>
            <person name="Wing R.A."/>
        </authorList>
    </citation>
    <scope>NUCLEOTIDE SEQUENCE [LARGE SCALE GENOMIC DNA]</scope>
</reference>
<dbReference type="Gramene" id="OPUNC01G06530.1">
    <property type="protein sequence ID" value="OPUNC01G06530.1"/>
    <property type="gene ID" value="OPUNC01G06530"/>
</dbReference>
<evidence type="ECO:0000313" key="3">
    <source>
        <dbReference type="Proteomes" id="UP000026962"/>
    </source>
</evidence>
<feature type="compositionally biased region" description="Basic residues" evidence="1">
    <location>
        <begin position="111"/>
        <end position="129"/>
    </location>
</feature>
<protein>
    <submittedName>
        <fullName evidence="2">Uncharacterized protein</fullName>
    </submittedName>
</protein>
<evidence type="ECO:0000256" key="1">
    <source>
        <dbReference type="SAM" id="MobiDB-lite"/>
    </source>
</evidence>
<sequence length="277" mass="30794">MGGHRAGRAARLHGRRLPGPRRRPPRAPDAHRRRRNRPRRGRRVRAGARARRRGHARLPRVPVHERGGRRHQDHRLLRRADPAEGPRRRRQEGPPPPGRQDDGGRGPAAGHRGRGRGRRRRRRGSRRRPGGGGARGEGMGRGDRGRDQEGDLAGALGQGEGPRRRRAAAAVAAAAVAATRLYPCSYRLSTYRMLLSCMLPLRQDWFTAMHPRRIASHDSSCVLALNCVELFMFTITKQSCKIMTGSRSGCNGRGFIAIGMGIYMMKEQTKQGAATLL</sequence>
<feature type="region of interest" description="Disordered" evidence="1">
    <location>
        <begin position="1"/>
        <end position="163"/>
    </location>
</feature>